<dbReference type="EMBL" id="BPQB01000035">
    <property type="protein sequence ID" value="GJE93788.1"/>
    <property type="molecule type" value="Genomic_DNA"/>
</dbReference>
<organism evidence="3 4">
    <name type="scientific">Phanerochaete sordida</name>
    <dbReference type="NCBI Taxonomy" id="48140"/>
    <lineage>
        <taxon>Eukaryota</taxon>
        <taxon>Fungi</taxon>
        <taxon>Dikarya</taxon>
        <taxon>Basidiomycota</taxon>
        <taxon>Agaricomycotina</taxon>
        <taxon>Agaricomycetes</taxon>
        <taxon>Polyporales</taxon>
        <taxon>Phanerochaetaceae</taxon>
        <taxon>Phanerochaete</taxon>
    </lineage>
</organism>
<protein>
    <submittedName>
        <fullName evidence="3">Uncharacterized protein</fullName>
    </submittedName>
</protein>
<dbReference type="OrthoDB" id="10665829at2759"/>
<proteinExistence type="predicted"/>
<name>A0A9P3GF67_9APHY</name>
<keyword evidence="2" id="KW-0472">Membrane</keyword>
<sequence length="317" mass="33525">MSYERTPSIVLDPLPSAQSGLVHCTGVVGVIAVETARPPPPFPAPEASSSSMRITIIAAAVAGGIAALLIVLLVLVVVLLRRTRAKSARCDDSETSVADEDENKDTVSVSVPPSPVETENRGIGVLDTFSGPRHSGIPRHSQPPSYRSRQGSAEATGKHTTSSPSVRRPLPAVPSDTPPISLIRRPSETGIGAQFYTPFLHDLDMPARARMVAEQAIPPHTPASAEACLDISDPRSPREFPSYSASSCSFYDPWPIHSPPSSSPSTSPGQPSLVGSSFAILHRAQSIGEEEASWPTITPFTASRPSLSVITDSKARM</sequence>
<feature type="region of interest" description="Disordered" evidence="1">
    <location>
        <begin position="88"/>
        <end position="185"/>
    </location>
</feature>
<keyword evidence="4" id="KW-1185">Reference proteome</keyword>
<reference evidence="3 4" key="1">
    <citation type="submission" date="2021-08" db="EMBL/GenBank/DDBJ databases">
        <title>Draft Genome Sequence of Phanerochaete sordida strain YK-624.</title>
        <authorList>
            <person name="Mori T."/>
            <person name="Dohra H."/>
            <person name="Suzuki T."/>
            <person name="Kawagishi H."/>
            <person name="Hirai H."/>
        </authorList>
    </citation>
    <scope>NUCLEOTIDE SEQUENCE [LARGE SCALE GENOMIC DNA]</scope>
    <source>
        <strain evidence="3 4">YK-624</strain>
    </source>
</reference>
<evidence type="ECO:0000313" key="3">
    <source>
        <dbReference type="EMBL" id="GJE93788.1"/>
    </source>
</evidence>
<accession>A0A9P3GF67</accession>
<dbReference type="AlphaFoldDB" id="A0A9P3GF67"/>
<feature type="compositionally biased region" description="Polar residues" evidence="1">
    <location>
        <begin position="142"/>
        <end position="165"/>
    </location>
</feature>
<dbReference type="Proteomes" id="UP000703269">
    <property type="component" value="Unassembled WGS sequence"/>
</dbReference>
<gene>
    <name evidence="3" type="ORF">PsYK624_099500</name>
</gene>
<keyword evidence="2" id="KW-1133">Transmembrane helix</keyword>
<evidence type="ECO:0000313" key="4">
    <source>
        <dbReference type="Proteomes" id="UP000703269"/>
    </source>
</evidence>
<feature type="transmembrane region" description="Helical" evidence="2">
    <location>
        <begin position="54"/>
        <end position="80"/>
    </location>
</feature>
<feature type="compositionally biased region" description="Acidic residues" evidence="1">
    <location>
        <begin position="93"/>
        <end position="103"/>
    </location>
</feature>
<comment type="caution">
    <text evidence="3">The sequence shown here is derived from an EMBL/GenBank/DDBJ whole genome shotgun (WGS) entry which is preliminary data.</text>
</comment>
<evidence type="ECO:0000256" key="1">
    <source>
        <dbReference type="SAM" id="MobiDB-lite"/>
    </source>
</evidence>
<keyword evidence="2" id="KW-0812">Transmembrane</keyword>
<evidence type="ECO:0000256" key="2">
    <source>
        <dbReference type="SAM" id="Phobius"/>
    </source>
</evidence>